<sequence>WHRVPTGELRIPLDLHVYWIAYHLGLTRRRTRTWATVEEVTEALRRIDPVDPVRFDFVLCHTGISGDCPKRRDLSVCGPCAVRPDCRLWRGAR</sequence>
<organism evidence="1">
    <name type="scientific">mine drainage metagenome</name>
    <dbReference type="NCBI Taxonomy" id="410659"/>
    <lineage>
        <taxon>unclassified sequences</taxon>
        <taxon>metagenomes</taxon>
        <taxon>ecological metagenomes</taxon>
    </lineage>
</organism>
<dbReference type="SUPFAM" id="SSF48150">
    <property type="entry name" value="DNA-glycosylase"/>
    <property type="match status" value="1"/>
</dbReference>
<dbReference type="Pfam" id="PF09674">
    <property type="entry name" value="DUF2400"/>
    <property type="match status" value="1"/>
</dbReference>
<dbReference type="InterPro" id="IPR014127">
    <property type="entry name" value="CHP02757"/>
</dbReference>
<dbReference type="GO" id="GO:0003824">
    <property type="term" value="F:catalytic activity"/>
    <property type="evidence" value="ECO:0007669"/>
    <property type="project" value="InterPro"/>
</dbReference>
<protein>
    <recommendedName>
        <fullName evidence="2">Endonuclease III</fullName>
    </recommendedName>
</protein>
<gene>
    <name evidence="1" type="ORF">B1A_04348</name>
</gene>
<dbReference type="GO" id="GO:0006281">
    <property type="term" value="P:DNA repair"/>
    <property type="evidence" value="ECO:0007669"/>
    <property type="project" value="InterPro"/>
</dbReference>
<accession>T1BXT5</accession>
<proteinExistence type="predicted"/>
<dbReference type="EMBL" id="AUZX01003151">
    <property type="protein sequence ID" value="EQD74697.1"/>
    <property type="molecule type" value="Genomic_DNA"/>
</dbReference>
<dbReference type="InterPro" id="IPR011257">
    <property type="entry name" value="DNA_glycosylase"/>
</dbReference>
<feature type="non-terminal residue" evidence="1">
    <location>
        <position position="1"/>
    </location>
</feature>
<reference evidence="1" key="1">
    <citation type="submission" date="2013-08" db="EMBL/GenBank/DDBJ databases">
        <authorList>
            <person name="Mendez C."/>
            <person name="Richter M."/>
            <person name="Ferrer M."/>
            <person name="Sanchez J."/>
        </authorList>
    </citation>
    <scope>NUCLEOTIDE SEQUENCE</scope>
</reference>
<reference evidence="1" key="2">
    <citation type="journal article" date="2014" name="ISME J.">
        <title>Microbial stratification in low pH oxic and suboxic macroscopic growths along an acid mine drainage.</title>
        <authorList>
            <person name="Mendez-Garcia C."/>
            <person name="Mesa V."/>
            <person name="Sprenger R.R."/>
            <person name="Richter M."/>
            <person name="Diez M.S."/>
            <person name="Solano J."/>
            <person name="Bargiela R."/>
            <person name="Golyshina O.V."/>
            <person name="Manteca A."/>
            <person name="Ramos J.L."/>
            <person name="Gallego J.R."/>
            <person name="Llorente I."/>
            <person name="Martins Dos Santos V.A."/>
            <person name="Jensen O.N."/>
            <person name="Pelaez A.I."/>
            <person name="Sanchez J."/>
            <person name="Ferrer M."/>
        </authorList>
    </citation>
    <scope>NUCLEOTIDE SEQUENCE</scope>
</reference>
<evidence type="ECO:0000313" key="1">
    <source>
        <dbReference type="EMBL" id="EQD74697.1"/>
    </source>
</evidence>
<comment type="caution">
    <text evidence="1">The sequence shown here is derived from an EMBL/GenBank/DDBJ whole genome shotgun (WGS) entry which is preliminary data.</text>
</comment>
<name>T1BXT5_9ZZZZ</name>
<evidence type="ECO:0008006" key="2">
    <source>
        <dbReference type="Google" id="ProtNLM"/>
    </source>
</evidence>
<dbReference type="AlphaFoldDB" id="T1BXT5"/>